<dbReference type="Proteomes" id="UP001331761">
    <property type="component" value="Unassembled WGS sequence"/>
</dbReference>
<dbReference type="AlphaFoldDB" id="A0AAN8FYD6"/>
<proteinExistence type="predicted"/>
<organism evidence="1 2">
    <name type="scientific">Trichostrongylus colubriformis</name>
    <name type="common">Black scour worm</name>
    <dbReference type="NCBI Taxonomy" id="6319"/>
    <lineage>
        <taxon>Eukaryota</taxon>
        <taxon>Metazoa</taxon>
        <taxon>Ecdysozoa</taxon>
        <taxon>Nematoda</taxon>
        <taxon>Chromadorea</taxon>
        <taxon>Rhabditida</taxon>
        <taxon>Rhabditina</taxon>
        <taxon>Rhabditomorpha</taxon>
        <taxon>Strongyloidea</taxon>
        <taxon>Trichostrongylidae</taxon>
        <taxon>Trichostrongylus</taxon>
    </lineage>
</organism>
<keyword evidence="2" id="KW-1185">Reference proteome</keyword>
<protein>
    <submittedName>
        <fullName evidence="1">Uncharacterized protein</fullName>
    </submittedName>
</protein>
<sequence length="91" mass="10728">MSKFIVFWVFVGDNCILLEIEFFRLNHIPKHLRSRLSCEAGRRIRESSRPTDEMFHRLQMRFVHELVECKGTCALFGQDCNGIAQLRSENL</sequence>
<evidence type="ECO:0000313" key="2">
    <source>
        <dbReference type="Proteomes" id="UP001331761"/>
    </source>
</evidence>
<accession>A0AAN8FYD6</accession>
<reference evidence="1 2" key="1">
    <citation type="submission" date="2019-10" db="EMBL/GenBank/DDBJ databases">
        <title>Assembly and Annotation for the nematode Trichostrongylus colubriformis.</title>
        <authorList>
            <person name="Martin J."/>
        </authorList>
    </citation>
    <scope>NUCLEOTIDE SEQUENCE [LARGE SCALE GENOMIC DNA]</scope>
    <source>
        <strain evidence="1">G859</strain>
        <tissue evidence="1">Whole worm</tissue>
    </source>
</reference>
<name>A0AAN8FYD6_TRICO</name>
<evidence type="ECO:0000313" key="1">
    <source>
        <dbReference type="EMBL" id="KAK5983682.1"/>
    </source>
</evidence>
<gene>
    <name evidence="1" type="ORF">GCK32_004576</name>
</gene>
<dbReference type="EMBL" id="WIXE01003728">
    <property type="protein sequence ID" value="KAK5983682.1"/>
    <property type="molecule type" value="Genomic_DNA"/>
</dbReference>
<comment type="caution">
    <text evidence="1">The sequence shown here is derived from an EMBL/GenBank/DDBJ whole genome shotgun (WGS) entry which is preliminary data.</text>
</comment>